<evidence type="ECO:0008006" key="2">
    <source>
        <dbReference type="Google" id="ProtNLM"/>
    </source>
</evidence>
<dbReference type="EMBL" id="LAZR01000001">
    <property type="protein sequence ID" value="KKO12369.1"/>
    <property type="molecule type" value="Genomic_DNA"/>
</dbReference>
<gene>
    <name evidence="1" type="ORF">LCGC14_0003790</name>
</gene>
<comment type="caution">
    <text evidence="1">The sequence shown here is derived from an EMBL/GenBank/DDBJ whole genome shotgun (WGS) entry which is preliminary data.</text>
</comment>
<dbReference type="Gene3D" id="3.40.50.450">
    <property type="match status" value="1"/>
</dbReference>
<dbReference type="AlphaFoldDB" id="A0A0F9Z563"/>
<evidence type="ECO:0000313" key="1">
    <source>
        <dbReference type="EMBL" id="KKO12369.1"/>
    </source>
</evidence>
<sequence length="306" mass="33761">MSQNTEKDRCEACADQMAETVSSGGFDGVHQICPRCGEFKISGTALTVMAGGVGKEKRAKISGWIRNQNHFGSIPLITTDNLRNILDSPMPNVAERALALLQEGQIGLKTLSDHFDVTEPRFLAATYSTNKQDVNYLLGVLREQGFAEAKSLAGGCEILPRGYIKLDEMQRPSPLSLNGFVAMSFHPELNEIYSNGFQVAVMGAGYAPVRMDRLEHINRIDDEIIKQINASKFIVADFTGHKGGVYFEAGYAMGIGLPIFWTCKNSDMPELHFDIRQFNCIAWETPEDLARRLGARIEAVLGRGPK</sequence>
<accession>A0A0F9Z563</accession>
<name>A0A0F9Z563_9ZZZZ</name>
<protein>
    <recommendedName>
        <fullName evidence="2">Nucleoside 2-deoxyribosyltransferase</fullName>
    </recommendedName>
</protein>
<organism evidence="1">
    <name type="scientific">marine sediment metagenome</name>
    <dbReference type="NCBI Taxonomy" id="412755"/>
    <lineage>
        <taxon>unclassified sequences</taxon>
        <taxon>metagenomes</taxon>
        <taxon>ecological metagenomes</taxon>
    </lineage>
</organism>
<reference evidence="1" key="1">
    <citation type="journal article" date="2015" name="Nature">
        <title>Complex archaea that bridge the gap between prokaryotes and eukaryotes.</title>
        <authorList>
            <person name="Spang A."/>
            <person name="Saw J.H."/>
            <person name="Jorgensen S.L."/>
            <person name="Zaremba-Niedzwiedzka K."/>
            <person name="Martijn J."/>
            <person name="Lind A.E."/>
            <person name="van Eijk R."/>
            <person name="Schleper C."/>
            <person name="Guy L."/>
            <person name="Ettema T.J."/>
        </authorList>
    </citation>
    <scope>NUCLEOTIDE SEQUENCE</scope>
</reference>
<proteinExistence type="predicted"/>